<dbReference type="RefSeq" id="WP_130431522.1">
    <property type="nucleotide sequence ID" value="NZ_SHKP01000005.1"/>
</dbReference>
<dbReference type="Proteomes" id="UP000293671">
    <property type="component" value="Unassembled WGS sequence"/>
</dbReference>
<gene>
    <name evidence="1" type="ORF">EV670_1825</name>
</gene>
<comment type="caution">
    <text evidence="1">The sequence shown here is derived from an EMBL/GenBank/DDBJ whole genome shotgun (WGS) entry which is preliminary data.</text>
</comment>
<proteinExistence type="predicted"/>
<evidence type="ECO:0000313" key="1">
    <source>
        <dbReference type="EMBL" id="RZU01110.1"/>
    </source>
</evidence>
<protein>
    <submittedName>
        <fullName evidence="1">Uncharacterized protein</fullName>
    </submittedName>
</protein>
<evidence type="ECO:0000313" key="2">
    <source>
        <dbReference type="Proteomes" id="UP000293671"/>
    </source>
</evidence>
<sequence>MHKEALTPEVLTLMVQRRLCWVPALKAAIEQDAGFAIRVGPLRAHERDHQGRNWNIESFATGFVHWPQCYDEFRLIVDRLRGDYDVSDTATA</sequence>
<accession>A0A4Q7VWQ5</accession>
<dbReference type="EMBL" id="SHKP01000005">
    <property type="protein sequence ID" value="RZU01110.1"/>
    <property type="molecule type" value="Genomic_DNA"/>
</dbReference>
<keyword evidence="2" id="KW-1185">Reference proteome</keyword>
<dbReference type="AlphaFoldDB" id="A0A4Q7VWQ5"/>
<name>A0A4Q7VWQ5_9BURK</name>
<dbReference type="OrthoDB" id="9155176at2"/>
<organism evidence="1 2">
    <name type="scientific">Rivibacter subsaxonicus</name>
    <dbReference type="NCBI Taxonomy" id="457575"/>
    <lineage>
        <taxon>Bacteria</taxon>
        <taxon>Pseudomonadati</taxon>
        <taxon>Pseudomonadota</taxon>
        <taxon>Betaproteobacteria</taxon>
        <taxon>Burkholderiales</taxon>
        <taxon>Rivibacter</taxon>
    </lineage>
</organism>
<reference evidence="1 2" key="1">
    <citation type="submission" date="2019-02" db="EMBL/GenBank/DDBJ databases">
        <title>Genomic Encyclopedia of Type Strains, Phase IV (KMG-IV): sequencing the most valuable type-strain genomes for metagenomic binning, comparative biology and taxonomic classification.</title>
        <authorList>
            <person name="Goeker M."/>
        </authorList>
    </citation>
    <scope>NUCLEOTIDE SEQUENCE [LARGE SCALE GENOMIC DNA]</scope>
    <source>
        <strain evidence="1 2">DSM 19570</strain>
    </source>
</reference>